<reference evidence="6 7" key="1">
    <citation type="submission" date="2020-08" db="EMBL/GenBank/DDBJ databases">
        <title>A Genomic Blueprint of the Chicken Gut Microbiome.</title>
        <authorList>
            <person name="Gilroy R."/>
            <person name="Ravi A."/>
            <person name="Getino M."/>
            <person name="Pursley I."/>
            <person name="Horton D.L."/>
            <person name="Alikhan N.-F."/>
            <person name="Baker D."/>
            <person name="Gharbi K."/>
            <person name="Hall N."/>
            <person name="Watson M."/>
            <person name="Adriaenssens E.M."/>
            <person name="Foster-Nyarko E."/>
            <person name="Jarju S."/>
            <person name="Secka A."/>
            <person name="Antonio M."/>
            <person name="Oren A."/>
            <person name="Chaudhuri R."/>
            <person name="La Ragione R.M."/>
            <person name="Hildebrand F."/>
            <person name="Pallen M.J."/>
        </authorList>
    </citation>
    <scope>NUCLEOTIDE SEQUENCE [LARGE SCALE GENOMIC DNA]</scope>
    <source>
        <strain evidence="6 7">Sa1YVA6</strain>
    </source>
</reference>
<feature type="transmembrane region" description="Helical" evidence="5">
    <location>
        <begin position="219"/>
        <end position="245"/>
    </location>
</feature>
<dbReference type="Proteomes" id="UP000600565">
    <property type="component" value="Unassembled WGS sequence"/>
</dbReference>
<name>A0ABR8XMN9_9BACL</name>
<accession>A0ABR8XMN9</accession>
<feature type="transmembrane region" description="Helical" evidence="5">
    <location>
        <begin position="70"/>
        <end position="86"/>
    </location>
</feature>
<feature type="transmembrane region" description="Helical" evidence="5">
    <location>
        <begin position="414"/>
        <end position="438"/>
    </location>
</feature>
<gene>
    <name evidence="6" type="ORF">H9632_08840</name>
</gene>
<dbReference type="InterPro" id="IPR001898">
    <property type="entry name" value="SLC13A/DASS"/>
</dbReference>
<evidence type="ECO:0000256" key="4">
    <source>
        <dbReference type="ARBA" id="ARBA00023136"/>
    </source>
</evidence>
<feature type="transmembrane region" description="Helical" evidence="5">
    <location>
        <begin position="298"/>
        <end position="317"/>
    </location>
</feature>
<keyword evidence="3 5" id="KW-1133">Transmembrane helix</keyword>
<dbReference type="PANTHER" id="PTHR43652">
    <property type="entry name" value="BASIC AMINO ACID ANTIPORTER YFCC-RELATED"/>
    <property type="match status" value="1"/>
</dbReference>
<organism evidence="6 7">
    <name type="scientific">Solibacillus merdavium</name>
    <dbReference type="NCBI Taxonomy" id="2762218"/>
    <lineage>
        <taxon>Bacteria</taxon>
        <taxon>Bacillati</taxon>
        <taxon>Bacillota</taxon>
        <taxon>Bacilli</taxon>
        <taxon>Bacillales</taxon>
        <taxon>Caryophanaceae</taxon>
        <taxon>Solibacillus</taxon>
    </lineage>
</organism>
<dbReference type="Pfam" id="PF00939">
    <property type="entry name" value="Na_sulph_symp"/>
    <property type="match status" value="1"/>
</dbReference>
<dbReference type="InterPro" id="IPR051679">
    <property type="entry name" value="DASS-Related_Transporters"/>
</dbReference>
<dbReference type="EMBL" id="JACSPW010000007">
    <property type="protein sequence ID" value="MBD8033172.1"/>
    <property type="molecule type" value="Genomic_DNA"/>
</dbReference>
<evidence type="ECO:0000313" key="7">
    <source>
        <dbReference type="Proteomes" id="UP000600565"/>
    </source>
</evidence>
<dbReference type="PANTHER" id="PTHR43652:SF2">
    <property type="entry name" value="BASIC AMINO ACID ANTIPORTER YFCC-RELATED"/>
    <property type="match status" value="1"/>
</dbReference>
<feature type="transmembrane region" description="Helical" evidence="5">
    <location>
        <begin position="392"/>
        <end position="408"/>
    </location>
</feature>
<comment type="caution">
    <text evidence="6">The sequence shown here is derived from an EMBL/GenBank/DDBJ whole genome shotgun (WGS) entry which is preliminary data.</text>
</comment>
<feature type="transmembrane region" description="Helical" evidence="5">
    <location>
        <begin position="179"/>
        <end position="199"/>
    </location>
</feature>
<feature type="transmembrane region" description="Helical" evidence="5">
    <location>
        <begin position="136"/>
        <end position="158"/>
    </location>
</feature>
<keyword evidence="4 5" id="KW-0472">Membrane</keyword>
<feature type="transmembrane region" description="Helical" evidence="5">
    <location>
        <begin position="324"/>
        <end position="348"/>
    </location>
</feature>
<keyword evidence="2 5" id="KW-0812">Transmembrane</keyword>
<evidence type="ECO:0000256" key="1">
    <source>
        <dbReference type="ARBA" id="ARBA00004141"/>
    </source>
</evidence>
<feature type="transmembrane region" description="Helical" evidence="5">
    <location>
        <begin position="20"/>
        <end position="40"/>
    </location>
</feature>
<protein>
    <submittedName>
        <fullName evidence="6">Anion permease</fullName>
    </submittedName>
</protein>
<keyword evidence="7" id="KW-1185">Reference proteome</keyword>
<feature type="transmembrane region" description="Helical" evidence="5">
    <location>
        <begin position="368"/>
        <end position="385"/>
    </location>
</feature>
<comment type="subcellular location">
    <subcellularLocation>
        <location evidence="1">Membrane</location>
        <topology evidence="1">Multi-pass membrane protein</topology>
    </subcellularLocation>
</comment>
<evidence type="ECO:0000256" key="2">
    <source>
        <dbReference type="ARBA" id="ARBA00022692"/>
    </source>
</evidence>
<feature type="transmembrane region" description="Helical" evidence="5">
    <location>
        <begin position="275"/>
        <end position="292"/>
    </location>
</feature>
<dbReference type="RefSeq" id="WP_191703745.1">
    <property type="nucleotide sequence ID" value="NZ_JACSPW010000007.1"/>
</dbReference>
<evidence type="ECO:0000256" key="5">
    <source>
        <dbReference type="SAM" id="Phobius"/>
    </source>
</evidence>
<feature type="transmembrane region" description="Helical" evidence="5">
    <location>
        <begin position="450"/>
        <end position="472"/>
    </location>
</feature>
<sequence length="480" mass="53393">MKNQIESKRENIPKTKIPSIPKKTLIIIAIHILIMIAVISINDLNYSAKVALFAFLSAMILWVTTKFSAGWVAISLIAFIILMNAAEPDLLYNSLSEKVVWLMIGAFIIGEAVKKSGLAERLSLFILSKSNQKDNVVLGLSSVLFTSAFFIPSTSGRAALSMPIIKQVSQKFSSNEQRVLAIIAPVIILMSTSATLVGAGSHLIGIGFLESTVGESISYIQWLIWGVPFALVVTIISLLVIKWLLWPRDGEKTIENVQHEEKIITRKFQNDEKKTMILIFFLIIGWMTESLHGLDIELITVIGAIIFMMPNFGIISWKQGMNAVSWNLVVFVAAATALGKVLVDTGIVQWIENEMISVLHMFVGAPDWLIVLMILVITVTSHLYITSHTTRAIVFIPGLIIFSELIGVNPSTVVFLSLIGMNYCVTVPVSSKALLLFYEEGEISYDARNLVKLSALLMPLYILVIMLFYFSYWQWTGMQL</sequence>
<evidence type="ECO:0000313" key="6">
    <source>
        <dbReference type="EMBL" id="MBD8033172.1"/>
    </source>
</evidence>
<proteinExistence type="predicted"/>
<evidence type="ECO:0000256" key="3">
    <source>
        <dbReference type="ARBA" id="ARBA00022989"/>
    </source>
</evidence>